<dbReference type="InterPro" id="IPR003313">
    <property type="entry name" value="AraC-bd"/>
</dbReference>
<dbReference type="SUPFAM" id="SSF51182">
    <property type="entry name" value="RmlC-like cupins"/>
    <property type="match status" value="1"/>
</dbReference>
<dbReference type="PANTHER" id="PTHR11019">
    <property type="entry name" value="HTH-TYPE TRANSCRIPTIONAL REGULATOR NIMR"/>
    <property type="match status" value="1"/>
</dbReference>
<dbReference type="InterPro" id="IPR018060">
    <property type="entry name" value="HTH_AraC"/>
</dbReference>
<evidence type="ECO:0000313" key="6">
    <source>
        <dbReference type="Proteomes" id="UP001217485"/>
    </source>
</evidence>
<evidence type="ECO:0000259" key="4">
    <source>
        <dbReference type="PROSITE" id="PS01124"/>
    </source>
</evidence>
<dbReference type="Proteomes" id="UP001217485">
    <property type="component" value="Unassembled WGS sequence"/>
</dbReference>
<dbReference type="InterPro" id="IPR009057">
    <property type="entry name" value="Homeodomain-like_sf"/>
</dbReference>
<dbReference type="RefSeq" id="WP_272092857.1">
    <property type="nucleotide sequence ID" value="NZ_JAQNDK010000001.1"/>
</dbReference>
<dbReference type="Pfam" id="PF02311">
    <property type="entry name" value="AraC_binding"/>
    <property type="match status" value="1"/>
</dbReference>
<dbReference type="SMART" id="SM00342">
    <property type="entry name" value="HTH_ARAC"/>
    <property type="match status" value="1"/>
</dbReference>
<accession>A0ABT5BRH5</accession>
<sequence>MKASAPLLAGSPRPEASHAPVDVDAVDLPAFGLADDVLPFSGDAHAHRKHQLLYASAGVLHLEVGSAHWILPPQRAAFIAADVMHRAHAAGPVALRTVYLSPRLTQVPLPSGDPQGEERVDCRVFAVTPLAREMILHAMRWGPDHGGRDATASLFFKTLGALCREWVAEPLPFKLPVARSPELARAMRFAREHLGEHPTLDDAARAARTSTRTLSRRFVEEAQTTWTEYLSTARMLRAMELLAGGGARVTDVAIAVGFDSLGAFTRAFAAFTGERPKDYRARAQANEAITG</sequence>
<evidence type="ECO:0000256" key="3">
    <source>
        <dbReference type="ARBA" id="ARBA00023163"/>
    </source>
</evidence>
<proteinExistence type="predicted"/>
<protein>
    <submittedName>
        <fullName evidence="5">Helix-turn-helix transcriptional regulator</fullName>
    </submittedName>
</protein>
<evidence type="ECO:0000256" key="2">
    <source>
        <dbReference type="ARBA" id="ARBA00023125"/>
    </source>
</evidence>
<dbReference type="SUPFAM" id="SSF46689">
    <property type="entry name" value="Homeodomain-like"/>
    <property type="match status" value="2"/>
</dbReference>
<evidence type="ECO:0000313" key="5">
    <source>
        <dbReference type="EMBL" id="MDC0676150.1"/>
    </source>
</evidence>
<keyword evidence="6" id="KW-1185">Reference proteome</keyword>
<feature type="domain" description="HTH araC/xylS-type" evidence="4">
    <location>
        <begin position="184"/>
        <end position="282"/>
    </location>
</feature>
<dbReference type="InterPro" id="IPR011051">
    <property type="entry name" value="RmlC_Cupin_sf"/>
</dbReference>
<name>A0ABT5BRH5_9BACT</name>
<keyword evidence="1" id="KW-0805">Transcription regulation</keyword>
<dbReference type="EMBL" id="JAQNDK010000001">
    <property type="protein sequence ID" value="MDC0676150.1"/>
    <property type="molecule type" value="Genomic_DNA"/>
</dbReference>
<reference evidence="5 6" key="1">
    <citation type="submission" date="2023-01" db="EMBL/GenBank/DDBJ databases">
        <title>Minimal conservation of predation-associated metabolite biosynthetic gene clusters underscores biosynthetic potential of Myxococcota including descriptions for ten novel species: Archangium lansinium sp. nov., Myxococcus landrumus sp. nov., Nannocystis bai.</title>
        <authorList>
            <person name="Ahearne A."/>
            <person name="Stevens C."/>
            <person name="Dowd S."/>
        </authorList>
    </citation>
    <scope>NUCLEOTIDE SEQUENCE [LARGE SCALE GENOMIC DNA]</scope>
    <source>
        <strain evidence="5 6">WIWO2</strain>
    </source>
</reference>
<evidence type="ECO:0000256" key="1">
    <source>
        <dbReference type="ARBA" id="ARBA00023015"/>
    </source>
</evidence>
<keyword evidence="3" id="KW-0804">Transcription</keyword>
<dbReference type="CDD" id="cd06124">
    <property type="entry name" value="cupin_NimR-like_N"/>
    <property type="match status" value="1"/>
</dbReference>
<gene>
    <name evidence="5" type="ORF">POL72_00245</name>
</gene>
<keyword evidence="2" id="KW-0238">DNA-binding</keyword>
<dbReference type="Gene3D" id="1.10.10.60">
    <property type="entry name" value="Homeodomain-like"/>
    <property type="match status" value="1"/>
</dbReference>
<dbReference type="PANTHER" id="PTHR11019:SF159">
    <property type="entry name" value="TRANSCRIPTIONAL REGULATOR-RELATED"/>
    <property type="match status" value="1"/>
</dbReference>
<comment type="caution">
    <text evidence="5">The sequence shown here is derived from an EMBL/GenBank/DDBJ whole genome shotgun (WGS) entry which is preliminary data.</text>
</comment>
<organism evidence="5 6">
    <name type="scientific">Sorangium atrum</name>
    <dbReference type="NCBI Taxonomy" id="2995308"/>
    <lineage>
        <taxon>Bacteria</taxon>
        <taxon>Pseudomonadati</taxon>
        <taxon>Myxococcota</taxon>
        <taxon>Polyangia</taxon>
        <taxon>Polyangiales</taxon>
        <taxon>Polyangiaceae</taxon>
        <taxon>Sorangium</taxon>
    </lineage>
</organism>
<dbReference type="PROSITE" id="PS01124">
    <property type="entry name" value="HTH_ARAC_FAMILY_2"/>
    <property type="match status" value="1"/>
</dbReference>
<dbReference type="Pfam" id="PF12833">
    <property type="entry name" value="HTH_18"/>
    <property type="match status" value="1"/>
</dbReference>